<dbReference type="EMBL" id="JAFBDZ010000007">
    <property type="protein sequence ID" value="MBM7588026.1"/>
    <property type="molecule type" value="Genomic_DNA"/>
</dbReference>
<protein>
    <submittedName>
        <fullName evidence="3">Membrane protein</fullName>
    </submittedName>
</protein>
<keyword evidence="1" id="KW-1133">Transmembrane helix</keyword>
<evidence type="ECO:0000259" key="2">
    <source>
        <dbReference type="Pfam" id="PF03703"/>
    </source>
</evidence>
<evidence type="ECO:0000313" key="4">
    <source>
        <dbReference type="Proteomes" id="UP001646157"/>
    </source>
</evidence>
<keyword evidence="1" id="KW-0472">Membrane</keyword>
<dbReference type="PIRSF" id="PIRSF026631">
    <property type="entry name" value="UCP026631"/>
    <property type="match status" value="1"/>
</dbReference>
<accession>A0ABS2NKH9</accession>
<organism evidence="3 4">
    <name type="scientific">Rossellomorea pakistanensis</name>
    <dbReference type="NCBI Taxonomy" id="992288"/>
    <lineage>
        <taxon>Bacteria</taxon>
        <taxon>Bacillati</taxon>
        <taxon>Bacillota</taxon>
        <taxon>Bacilli</taxon>
        <taxon>Bacillales</taxon>
        <taxon>Bacillaceae</taxon>
        <taxon>Rossellomorea</taxon>
    </lineage>
</organism>
<feature type="domain" description="YdbS-like PH" evidence="2">
    <location>
        <begin position="68"/>
        <end position="150"/>
    </location>
</feature>
<keyword evidence="1" id="KW-0812">Transmembrane</keyword>
<dbReference type="PANTHER" id="PTHR34473:SF2">
    <property type="entry name" value="UPF0699 TRANSMEMBRANE PROTEIN YDBT"/>
    <property type="match status" value="1"/>
</dbReference>
<evidence type="ECO:0000256" key="1">
    <source>
        <dbReference type="SAM" id="Phobius"/>
    </source>
</evidence>
<dbReference type="InterPro" id="IPR005182">
    <property type="entry name" value="YdbS-like_PH"/>
</dbReference>
<feature type="domain" description="YdbS-like PH" evidence="2">
    <location>
        <begin position="267"/>
        <end position="340"/>
    </location>
</feature>
<feature type="transmembrane region" description="Helical" evidence="1">
    <location>
        <begin position="48"/>
        <end position="69"/>
    </location>
</feature>
<name>A0ABS2NKH9_9BACI</name>
<proteinExistence type="predicted"/>
<sequence length="510" mass="57895">MSEKKKLHPISAVASFLKQLKELIIPFIFLIFLNRGESSSGNFFIDNLPFFAIVVTLVFVLAFGIIKWLRFTYWIENDELRIEYGLWVKKKRYIPFDRIQSLNSTESIIHRPFGLVKIKVETAGASDKSQAEAELTAISLEDAKELQEIIYNAKKQRNSEKVGNSSKLEHEDKQQEEVIYQMSFKDLILMAVTSGGIGVVIGGAMLFLSQFNEIIPYELVFKELEEFVRSGVLIVSVVVLLGLLLAYGLAIFGTILVNANFTVKKIDTDIIITRGLLEKKQTTIPLNRIQGIRILENLIRQPLGYATVQIESAGGSVLDKDSTDIKLLPMVKKKEIENILSTILPQYNLDLDYETVPKRALKRYLFRHCLVVLPVVIALPIIFWPIGLYSLLLLVPALLIGYGKYLAAGWNINDHQLAVRYRNIVKHTVYMKKNRIQSLEVTESWFQTKKDLATLRVTIKSGVGGAVGKVVDLETEAINEVYHWYQPDHHSTGTRIHFHKGDDGPIMDEF</sequence>
<feature type="transmembrane region" description="Helical" evidence="1">
    <location>
        <begin position="364"/>
        <end position="383"/>
    </location>
</feature>
<evidence type="ECO:0000313" key="3">
    <source>
        <dbReference type="EMBL" id="MBM7588026.1"/>
    </source>
</evidence>
<feature type="transmembrane region" description="Helical" evidence="1">
    <location>
        <begin position="231"/>
        <end position="257"/>
    </location>
</feature>
<feature type="transmembrane region" description="Helical" evidence="1">
    <location>
        <begin position="187"/>
        <end position="211"/>
    </location>
</feature>
<feature type="transmembrane region" description="Helical" evidence="1">
    <location>
        <begin position="389"/>
        <end position="412"/>
    </location>
</feature>
<gene>
    <name evidence="3" type="ORF">JOC86_004601</name>
</gene>
<feature type="transmembrane region" description="Helical" evidence="1">
    <location>
        <begin position="20"/>
        <end position="36"/>
    </location>
</feature>
<dbReference type="Pfam" id="PF03703">
    <property type="entry name" value="bPH_2"/>
    <property type="match status" value="3"/>
</dbReference>
<comment type="caution">
    <text evidence="3">The sequence shown here is derived from an EMBL/GenBank/DDBJ whole genome shotgun (WGS) entry which is preliminary data.</text>
</comment>
<keyword evidence="4" id="KW-1185">Reference proteome</keyword>
<feature type="domain" description="YdbS-like PH" evidence="2">
    <location>
        <begin position="405"/>
        <end position="485"/>
    </location>
</feature>
<dbReference type="RefSeq" id="WP_205175380.1">
    <property type="nucleotide sequence ID" value="NZ_JAFBDZ010000007.1"/>
</dbReference>
<dbReference type="InterPro" id="IPR014529">
    <property type="entry name" value="UCP026631"/>
</dbReference>
<reference evidence="3 4" key="1">
    <citation type="submission" date="2021-01" db="EMBL/GenBank/DDBJ databases">
        <title>Genomic Encyclopedia of Type Strains, Phase IV (KMG-IV): sequencing the most valuable type-strain genomes for metagenomic binning, comparative biology and taxonomic classification.</title>
        <authorList>
            <person name="Goeker M."/>
        </authorList>
    </citation>
    <scope>NUCLEOTIDE SEQUENCE [LARGE SCALE GENOMIC DNA]</scope>
    <source>
        <strain evidence="3 4">DSM 24834</strain>
    </source>
</reference>
<dbReference type="PANTHER" id="PTHR34473">
    <property type="entry name" value="UPF0699 TRANSMEMBRANE PROTEIN YDBS"/>
    <property type="match status" value="1"/>
</dbReference>
<dbReference type="Proteomes" id="UP001646157">
    <property type="component" value="Unassembled WGS sequence"/>
</dbReference>